<dbReference type="InterPro" id="IPR014001">
    <property type="entry name" value="Helicase_ATP-bd"/>
</dbReference>
<dbReference type="GO" id="GO:0003724">
    <property type="term" value="F:RNA helicase activity"/>
    <property type="evidence" value="ECO:0007669"/>
    <property type="project" value="InterPro"/>
</dbReference>
<dbReference type="AlphaFoldDB" id="A0A5C1QLM1"/>
<dbReference type="InterPro" id="IPR001650">
    <property type="entry name" value="Helicase_C-like"/>
</dbReference>
<feature type="domain" description="Helicase C-terminal" evidence="9">
    <location>
        <begin position="230"/>
        <end position="374"/>
    </location>
</feature>
<keyword evidence="12" id="KW-1185">Reference proteome</keyword>
<feature type="domain" description="Helicase ATP-binding" evidence="8">
    <location>
        <begin position="33"/>
        <end position="204"/>
    </location>
</feature>
<dbReference type="InterPro" id="IPR044742">
    <property type="entry name" value="DEAD/DEAH_RhlB"/>
</dbReference>
<comment type="similarity">
    <text evidence="5 7">Belongs to the DEAD box helicase family.</text>
</comment>
<dbReference type="Proteomes" id="UP000324209">
    <property type="component" value="Chromosome"/>
</dbReference>
<protein>
    <submittedName>
        <fullName evidence="11">ATP-dependent RNA helicase DbpA</fullName>
    </submittedName>
</protein>
<dbReference type="InterPro" id="IPR050079">
    <property type="entry name" value="DEAD_box_RNA_helicase"/>
</dbReference>
<dbReference type="Pfam" id="PF00271">
    <property type="entry name" value="Helicase_C"/>
    <property type="match status" value="1"/>
</dbReference>
<dbReference type="InterPro" id="IPR027417">
    <property type="entry name" value="P-loop_NTPase"/>
</dbReference>
<evidence type="ECO:0000313" key="11">
    <source>
        <dbReference type="EMBL" id="QEN08228.1"/>
    </source>
</evidence>
<dbReference type="PANTHER" id="PTHR47959:SF1">
    <property type="entry name" value="ATP-DEPENDENT RNA HELICASE DBPA"/>
    <property type="match status" value="1"/>
</dbReference>
<gene>
    <name evidence="11" type="primary">dbpA</name>
    <name evidence="11" type="ORF">EXM22_09595</name>
</gene>
<evidence type="ECO:0000256" key="2">
    <source>
        <dbReference type="ARBA" id="ARBA00022801"/>
    </source>
</evidence>
<dbReference type="CDD" id="cd00268">
    <property type="entry name" value="DEADc"/>
    <property type="match status" value="1"/>
</dbReference>
<dbReference type="InterPro" id="IPR012677">
    <property type="entry name" value="Nucleotide-bd_a/b_plait_sf"/>
</dbReference>
<dbReference type="InterPro" id="IPR005580">
    <property type="entry name" value="DbpA/CsdA_RNA-bd_dom"/>
</dbReference>
<dbReference type="GO" id="GO:0003676">
    <property type="term" value="F:nucleic acid binding"/>
    <property type="evidence" value="ECO:0007669"/>
    <property type="project" value="InterPro"/>
</dbReference>
<evidence type="ECO:0000256" key="1">
    <source>
        <dbReference type="ARBA" id="ARBA00022741"/>
    </source>
</evidence>
<dbReference type="SMART" id="SM00490">
    <property type="entry name" value="HELICc"/>
    <property type="match status" value="1"/>
</dbReference>
<feature type="domain" description="DEAD-box RNA helicase Q" evidence="10">
    <location>
        <begin position="2"/>
        <end position="30"/>
    </location>
</feature>
<evidence type="ECO:0000256" key="6">
    <source>
        <dbReference type="PROSITE-ProRule" id="PRU00552"/>
    </source>
</evidence>
<dbReference type="EMBL" id="CP036150">
    <property type="protein sequence ID" value="QEN08228.1"/>
    <property type="molecule type" value="Genomic_DNA"/>
</dbReference>
<accession>A0A5C1QLM1</accession>
<keyword evidence="3 7" id="KW-0347">Helicase</keyword>
<dbReference type="SUPFAM" id="SSF52540">
    <property type="entry name" value="P-loop containing nucleoside triphosphate hydrolases"/>
    <property type="match status" value="1"/>
</dbReference>
<evidence type="ECO:0000256" key="5">
    <source>
        <dbReference type="ARBA" id="ARBA00038437"/>
    </source>
</evidence>
<dbReference type="GO" id="GO:0016787">
    <property type="term" value="F:hydrolase activity"/>
    <property type="evidence" value="ECO:0007669"/>
    <property type="project" value="UniProtKB-KW"/>
</dbReference>
<dbReference type="RefSeq" id="WP_149486308.1">
    <property type="nucleotide sequence ID" value="NZ_CP036150.1"/>
</dbReference>
<dbReference type="OrthoDB" id="9805696at2"/>
<dbReference type="Gene3D" id="3.40.50.300">
    <property type="entry name" value="P-loop containing nucleotide triphosphate hydrolases"/>
    <property type="match status" value="2"/>
</dbReference>
<dbReference type="InterPro" id="IPR011545">
    <property type="entry name" value="DEAD/DEAH_box_helicase_dom"/>
</dbReference>
<evidence type="ECO:0000256" key="3">
    <source>
        <dbReference type="ARBA" id="ARBA00022806"/>
    </source>
</evidence>
<dbReference type="PANTHER" id="PTHR47959">
    <property type="entry name" value="ATP-DEPENDENT RNA HELICASE RHLE-RELATED"/>
    <property type="match status" value="1"/>
</dbReference>
<dbReference type="InterPro" id="IPR000629">
    <property type="entry name" value="RNA-helicase_DEAD-box_CS"/>
</dbReference>
<evidence type="ECO:0000313" key="12">
    <source>
        <dbReference type="Proteomes" id="UP000324209"/>
    </source>
</evidence>
<sequence length="459" mass="51563">MKAFTHLPLSREFQENLKYLHYETMTDIQEMSIPPILQGLDVLAQAKTGSGKTAAFGIGLLHNMDTRRYRVQAVVLCPTRELAEQVTAELRRLARFQHNIKLLKITGGFPMHKQEHSLSHQAHIIVGTPGRVLKLLQRGSLVMDEVKMIVLDEADRMLDMGFIDQIQGIMKFAPAKRQTLCFSATFPDEIQALSQSVMNEPVEVKVETQHEESVIHQRFYEMAPVAKTKAVVSILARFRPDSTIVFCNTKDSCRRVEKELQDSGLHSLALHGDLEQKERTEVLIRFSNGSSRILVATDVAARGLDIKNLGAVINYELPFETETYVHRIGRTGRAGSEGLAFSLMREKEAFRLDSINEFLNSRYKAERLDFEELTSVEDLESAMVTLSINGGRRNKISAGDILGALTSPKGIPGDDVGKIDRLDYITFVAVKRESAAKALKVLEEDQIKGRLFKAMIHDD</sequence>
<dbReference type="PROSITE" id="PS51194">
    <property type="entry name" value="HELICASE_CTER"/>
    <property type="match status" value="1"/>
</dbReference>
<dbReference type="PROSITE" id="PS51192">
    <property type="entry name" value="HELICASE_ATP_BIND_1"/>
    <property type="match status" value="1"/>
</dbReference>
<evidence type="ECO:0000259" key="10">
    <source>
        <dbReference type="PROSITE" id="PS51195"/>
    </source>
</evidence>
<dbReference type="Pfam" id="PF03880">
    <property type="entry name" value="DbpA"/>
    <property type="match status" value="1"/>
</dbReference>
<dbReference type="GO" id="GO:0005829">
    <property type="term" value="C:cytosol"/>
    <property type="evidence" value="ECO:0007669"/>
    <property type="project" value="TreeGrafter"/>
</dbReference>
<dbReference type="PROSITE" id="PS00039">
    <property type="entry name" value="DEAD_ATP_HELICASE"/>
    <property type="match status" value="1"/>
</dbReference>
<dbReference type="GO" id="GO:0005524">
    <property type="term" value="F:ATP binding"/>
    <property type="evidence" value="ECO:0007669"/>
    <property type="project" value="UniProtKB-KW"/>
</dbReference>
<dbReference type="InterPro" id="IPR014014">
    <property type="entry name" value="RNA_helicase_DEAD_Q_motif"/>
</dbReference>
<evidence type="ECO:0000259" key="9">
    <source>
        <dbReference type="PROSITE" id="PS51194"/>
    </source>
</evidence>
<keyword evidence="4 7" id="KW-0067">ATP-binding</keyword>
<evidence type="ECO:0000256" key="4">
    <source>
        <dbReference type="ARBA" id="ARBA00022840"/>
    </source>
</evidence>
<evidence type="ECO:0000259" key="8">
    <source>
        <dbReference type="PROSITE" id="PS51192"/>
    </source>
</evidence>
<dbReference type="NCBIfam" id="NF008744">
    <property type="entry name" value="PRK11776.1"/>
    <property type="match status" value="1"/>
</dbReference>
<reference evidence="11 12" key="1">
    <citation type="submission" date="2019-02" db="EMBL/GenBank/DDBJ databases">
        <title>Complete Genome Sequence and Methylome Analysis of free living Spirochaetas.</title>
        <authorList>
            <person name="Fomenkov A."/>
            <person name="Dubinina G."/>
            <person name="Leshcheva N."/>
            <person name="Mikheeva N."/>
            <person name="Grabovich M."/>
            <person name="Vincze T."/>
            <person name="Roberts R.J."/>
        </authorList>
    </citation>
    <scope>NUCLEOTIDE SEQUENCE [LARGE SCALE GENOMIC DNA]</scope>
    <source>
        <strain evidence="11 12">K2</strain>
    </source>
</reference>
<keyword evidence="2 7" id="KW-0378">Hydrolase</keyword>
<keyword evidence="1 7" id="KW-0547">Nucleotide-binding</keyword>
<dbReference type="PROSITE" id="PS51195">
    <property type="entry name" value="Q_MOTIF"/>
    <property type="match status" value="1"/>
</dbReference>
<dbReference type="Pfam" id="PF00270">
    <property type="entry name" value="DEAD"/>
    <property type="match status" value="1"/>
</dbReference>
<evidence type="ECO:0000256" key="7">
    <source>
        <dbReference type="RuleBase" id="RU000492"/>
    </source>
</evidence>
<feature type="short sequence motif" description="Q motif" evidence="6">
    <location>
        <begin position="2"/>
        <end position="30"/>
    </location>
</feature>
<dbReference type="SMART" id="SM00487">
    <property type="entry name" value="DEXDc"/>
    <property type="match status" value="1"/>
</dbReference>
<proteinExistence type="inferred from homology"/>
<dbReference type="KEGG" id="ock:EXM22_09595"/>
<dbReference type="Gene3D" id="3.30.70.330">
    <property type="match status" value="1"/>
</dbReference>
<dbReference type="CDD" id="cd18787">
    <property type="entry name" value="SF2_C_DEAD"/>
    <property type="match status" value="1"/>
</dbReference>
<name>A0A5C1QLM1_9SPIO</name>
<organism evidence="11 12">
    <name type="scientific">Oceanispirochaeta crateris</name>
    <dbReference type="NCBI Taxonomy" id="2518645"/>
    <lineage>
        <taxon>Bacteria</taxon>
        <taxon>Pseudomonadati</taxon>
        <taxon>Spirochaetota</taxon>
        <taxon>Spirochaetia</taxon>
        <taxon>Spirochaetales</taxon>
        <taxon>Spirochaetaceae</taxon>
        <taxon>Oceanispirochaeta</taxon>
    </lineage>
</organism>